<dbReference type="PANTHER" id="PTHR12558:SF13">
    <property type="entry name" value="CELL DIVISION CYCLE PROTEIN 27 HOMOLOG"/>
    <property type="match status" value="1"/>
</dbReference>
<evidence type="ECO:0000313" key="3">
    <source>
        <dbReference type="Proteomes" id="UP001595755"/>
    </source>
</evidence>
<dbReference type="Pfam" id="PF13432">
    <property type="entry name" value="TPR_16"/>
    <property type="match status" value="1"/>
</dbReference>
<proteinExistence type="predicted"/>
<dbReference type="PROSITE" id="PS50293">
    <property type="entry name" value="TPR_REGION"/>
    <property type="match status" value="1"/>
</dbReference>
<reference evidence="3" key="1">
    <citation type="journal article" date="2019" name="Int. J. Syst. Evol. Microbiol.">
        <title>The Global Catalogue of Microorganisms (GCM) 10K type strain sequencing project: providing services to taxonomists for standard genome sequencing and annotation.</title>
        <authorList>
            <consortium name="The Broad Institute Genomics Platform"/>
            <consortium name="The Broad Institute Genome Sequencing Center for Infectious Disease"/>
            <person name="Wu L."/>
            <person name="Ma J."/>
        </authorList>
    </citation>
    <scope>NUCLEOTIDE SEQUENCE [LARGE SCALE GENOMIC DNA]</scope>
    <source>
        <strain evidence="3">CGMCC 4.1641</strain>
    </source>
</reference>
<organism evidence="2 3">
    <name type="scientific">Cohnella boryungensis</name>
    <dbReference type="NCBI Taxonomy" id="768479"/>
    <lineage>
        <taxon>Bacteria</taxon>
        <taxon>Bacillati</taxon>
        <taxon>Bacillota</taxon>
        <taxon>Bacilli</taxon>
        <taxon>Bacillales</taxon>
        <taxon>Paenibacillaceae</taxon>
        <taxon>Cohnella</taxon>
    </lineage>
</organism>
<feature type="repeat" description="TPR" evidence="1">
    <location>
        <begin position="3"/>
        <end position="36"/>
    </location>
</feature>
<dbReference type="Proteomes" id="UP001595755">
    <property type="component" value="Unassembled WGS sequence"/>
</dbReference>
<sequence length="182" mass="20708">MNGDACLQQAYDAILQGDFEAAIRWFGQAISLEPDNADYYYRGSITCARSGKTSLAMSYARKAAELNPDEPSYRLHLCALLSRERIALAKQWLHLPEPDNGAVVAILKEAIQLDPLAAEAKLLLGIAYRAERSYRQALEALRDALQLEPGWEEAKRLLSEIRTERRSLLKQQYSQYYSKRNR</sequence>
<accession>A0ABV8S8V0</accession>
<name>A0ABV8S8V0_9BACL</name>
<dbReference type="InterPro" id="IPR011990">
    <property type="entry name" value="TPR-like_helical_dom_sf"/>
</dbReference>
<protein>
    <submittedName>
        <fullName evidence="2">Tetratricopeptide repeat protein</fullName>
    </submittedName>
</protein>
<dbReference type="RefSeq" id="WP_204603274.1">
    <property type="nucleotide sequence ID" value="NZ_JBHSED010000005.1"/>
</dbReference>
<evidence type="ECO:0000256" key="1">
    <source>
        <dbReference type="PROSITE-ProRule" id="PRU00339"/>
    </source>
</evidence>
<dbReference type="Gene3D" id="1.25.40.10">
    <property type="entry name" value="Tetratricopeptide repeat domain"/>
    <property type="match status" value="2"/>
</dbReference>
<keyword evidence="1" id="KW-0802">TPR repeat</keyword>
<comment type="caution">
    <text evidence="2">The sequence shown here is derived from an EMBL/GenBank/DDBJ whole genome shotgun (WGS) entry which is preliminary data.</text>
</comment>
<gene>
    <name evidence="2" type="ORF">ACFO1S_05325</name>
</gene>
<dbReference type="Pfam" id="PF13414">
    <property type="entry name" value="TPR_11"/>
    <property type="match status" value="1"/>
</dbReference>
<dbReference type="InterPro" id="IPR019734">
    <property type="entry name" value="TPR_rpt"/>
</dbReference>
<dbReference type="SUPFAM" id="SSF48452">
    <property type="entry name" value="TPR-like"/>
    <property type="match status" value="1"/>
</dbReference>
<feature type="repeat" description="TPR" evidence="1">
    <location>
        <begin position="118"/>
        <end position="151"/>
    </location>
</feature>
<dbReference type="SMART" id="SM00028">
    <property type="entry name" value="TPR"/>
    <property type="match status" value="3"/>
</dbReference>
<evidence type="ECO:0000313" key="2">
    <source>
        <dbReference type="EMBL" id="MFC4302864.1"/>
    </source>
</evidence>
<keyword evidence="3" id="KW-1185">Reference proteome</keyword>
<dbReference type="EMBL" id="JBHSED010000005">
    <property type="protein sequence ID" value="MFC4302864.1"/>
    <property type="molecule type" value="Genomic_DNA"/>
</dbReference>
<dbReference type="PANTHER" id="PTHR12558">
    <property type="entry name" value="CELL DIVISION CYCLE 16,23,27"/>
    <property type="match status" value="1"/>
</dbReference>
<dbReference type="PROSITE" id="PS50005">
    <property type="entry name" value="TPR"/>
    <property type="match status" value="2"/>
</dbReference>